<dbReference type="Proteomes" id="UP001044222">
    <property type="component" value="Chromosome 7"/>
</dbReference>
<name>A0A9D3MEC2_ANGAN</name>
<evidence type="ECO:0000313" key="1">
    <source>
        <dbReference type="EMBL" id="KAG5845958.1"/>
    </source>
</evidence>
<dbReference type="EMBL" id="JAFIRN010000007">
    <property type="protein sequence ID" value="KAG5845958.1"/>
    <property type="molecule type" value="Genomic_DNA"/>
</dbReference>
<evidence type="ECO:0000313" key="2">
    <source>
        <dbReference type="Proteomes" id="UP001044222"/>
    </source>
</evidence>
<accession>A0A9D3MEC2</accession>
<protein>
    <submittedName>
        <fullName evidence="1">Uncharacterized protein</fullName>
    </submittedName>
</protein>
<gene>
    <name evidence="1" type="ORF">ANANG_G00144680</name>
</gene>
<reference evidence="1" key="1">
    <citation type="submission" date="2021-01" db="EMBL/GenBank/DDBJ databases">
        <title>A chromosome-scale assembly of European eel, Anguilla anguilla.</title>
        <authorList>
            <person name="Henkel C."/>
            <person name="Jong-Raadsen S.A."/>
            <person name="Dufour S."/>
            <person name="Weltzien F.-A."/>
            <person name="Palstra A.P."/>
            <person name="Pelster B."/>
            <person name="Spaink H.P."/>
            <person name="Van Den Thillart G.E."/>
            <person name="Jansen H."/>
            <person name="Zahm M."/>
            <person name="Klopp C."/>
            <person name="Cedric C."/>
            <person name="Louis A."/>
            <person name="Berthelot C."/>
            <person name="Parey E."/>
            <person name="Roest Crollius H."/>
            <person name="Montfort J."/>
            <person name="Robinson-Rechavi M."/>
            <person name="Bucao C."/>
            <person name="Bouchez O."/>
            <person name="Gislard M."/>
            <person name="Lluch J."/>
            <person name="Milhes M."/>
            <person name="Lampietro C."/>
            <person name="Lopez Roques C."/>
            <person name="Donnadieu C."/>
            <person name="Braasch I."/>
            <person name="Desvignes T."/>
            <person name="Postlethwait J."/>
            <person name="Bobe J."/>
            <person name="Guiguen Y."/>
            <person name="Dirks R."/>
        </authorList>
    </citation>
    <scope>NUCLEOTIDE SEQUENCE</scope>
    <source>
        <strain evidence="1">Tag_6206</strain>
        <tissue evidence="1">Liver</tissue>
    </source>
</reference>
<proteinExistence type="predicted"/>
<comment type="caution">
    <text evidence="1">The sequence shown here is derived from an EMBL/GenBank/DDBJ whole genome shotgun (WGS) entry which is preliminary data.</text>
</comment>
<dbReference type="AlphaFoldDB" id="A0A9D3MEC2"/>
<keyword evidence="2" id="KW-1185">Reference proteome</keyword>
<organism evidence="1 2">
    <name type="scientific">Anguilla anguilla</name>
    <name type="common">European freshwater eel</name>
    <name type="synonym">Muraena anguilla</name>
    <dbReference type="NCBI Taxonomy" id="7936"/>
    <lineage>
        <taxon>Eukaryota</taxon>
        <taxon>Metazoa</taxon>
        <taxon>Chordata</taxon>
        <taxon>Craniata</taxon>
        <taxon>Vertebrata</taxon>
        <taxon>Euteleostomi</taxon>
        <taxon>Actinopterygii</taxon>
        <taxon>Neopterygii</taxon>
        <taxon>Teleostei</taxon>
        <taxon>Anguilliformes</taxon>
        <taxon>Anguillidae</taxon>
        <taxon>Anguilla</taxon>
    </lineage>
</organism>
<sequence length="92" mass="9613">MAAEALGTGIDGFVPKVEKSEGCQRLAENVLNFLGCGDIDQFAHHLLRGSFGRKAAVASSAPGGALRCETAPRSVTGALWNQGTAARGKWKQ</sequence>